<feature type="region of interest" description="Disordered" evidence="8">
    <location>
        <begin position="1"/>
        <end position="56"/>
    </location>
</feature>
<evidence type="ECO:0000256" key="3">
    <source>
        <dbReference type="ARBA" id="ARBA00012910"/>
    </source>
</evidence>
<dbReference type="SUPFAM" id="SSF51569">
    <property type="entry name" value="Aldolase"/>
    <property type="match status" value="1"/>
</dbReference>
<dbReference type="GO" id="GO:0046872">
    <property type="term" value="F:metal ion binding"/>
    <property type="evidence" value="ECO:0007669"/>
    <property type="project" value="UniProtKB-KW"/>
</dbReference>
<proteinExistence type="inferred from homology"/>
<dbReference type="GO" id="GO:0046951">
    <property type="term" value="P:ketone body biosynthetic process"/>
    <property type="evidence" value="ECO:0007669"/>
    <property type="project" value="TreeGrafter"/>
</dbReference>
<dbReference type="Gene3D" id="3.20.20.70">
    <property type="entry name" value="Aldolase class I"/>
    <property type="match status" value="1"/>
</dbReference>
<dbReference type="PANTHER" id="PTHR42738:SF7">
    <property type="entry name" value="HYDROXYMETHYLGLUTARYL-COA LYASE"/>
    <property type="match status" value="1"/>
</dbReference>
<organism evidence="10 11">
    <name type="scientific">Parathielavia appendiculata</name>
    <dbReference type="NCBI Taxonomy" id="2587402"/>
    <lineage>
        <taxon>Eukaryota</taxon>
        <taxon>Fungi</taxon>
        <taxon>Dikarya</taxon>
        <taxon>Ascomycota</taxon>
        <taxon>Pezizomycotina</taxon>
        <taxon>Sordariomycetes</taxon>
        <taxon>Sordariomycetidae</taxon>
        <taxon>Sordariales</taxon>
        <taxon>Chaetomiaceae</taxon>
        <taxon>Parathielavia</taxon>
    </lineage>
</organism>
<evidence type="ECO:0000256" key="7">
    <source>
        <dbReference type="ARBA" id="ARBA00049877"/>
    </source>
</evidence>
<evidence type="ECO:0000259" key="9">
    <source>
        <dbReference type="PROSITE" id="PS50991"/>
    </source>
</evidence>
<dbReference type="EMBL" id="MU853232">
    <property type="protein sequence ID" value="KAK4121756.1"/>
    <property type="molecule type" value="Genomic_DNA"/>
</dbReference>
<accession>A0AAN6TXQ0</accession>
<dbReference type="FunFam" id="3.20.20.70:FF:000071">
    <property type="entry name" value="Hydroxymethylglutaryl-CoA lyase"/>
    <property type="match status" value="1"/>
</dbReference>
<dbReference type="InterPro" id="IPR043594">
    <property type="entry name" value="HMGL"/>
</dbReference>
<keyword evidence="5" id="KW-0677">Repeat</keyword>
<dbReference type="Gene3D" id="3.40.50.1820">
    <property type="entry name" value="alpha/beta hydrolase"/>
    <property type="match status" value="1"/>
</dbReference>
<reference evidence="10" key="2">
    <citation type="submission" date="2023-05" db="EMBL/GenBank/DDBJ databases">
        <authorList>
            <consortium name="Lawrence Berkeley National Laboratory"/>
            <person name="Steindorff A."/>
            <person name="Hensen N."/>
            <person name="Bonometti L."/>
            <person name="Westerberg I."/>
            <person name="Brannstrom I.O."/>
            <person name="Guillou S."/>
            <person name="Cros-Aarteil S."/>
            <person name="Calhoun S."/>
            <person name="Haridas S."/>
            <person name="Kuo A."/>
            <person name="Mondo S."/>
            <person name="Pangilinan J."/>
            <person name="Riley R."/>
            <person name="Labutti K."/>
            <person name="Andreopoulos B."/>
            <person name="Lipzen A."/>
            <person name="Chen C."/>
            <person name="Yanf M."/>
            <person name="Daum C."/>
            <person name="Ng V."/>
            <person name="Clum A."/>
            <person name="Ohm R."/>
            <person name="Martin F."/>
            <person name="Silar P."/>
            <person name="Natvig D."/>
            <person name="Lalanne C."/>
            <person name="Gautier V."/>
            <person name="Ament-Velasquez S.L."/>
            <person name="Kruys A."/>
            <person name="Hutchinson M.I."/>
            <person name="Powell A.J."/>
            <person name="Barry K."/>
            <person name="Miller A.N."/>
            <person name="Grigoriev I.V."/>
            <person name="Debuchy R."/>
            <person name="Gladieux P."/>
            <person name="Thoren M.H."/>
            <person name="Johannesson H."/>
        </authorList>
    </citation>
    <scope>NUCLEOTIDE SEQUENCE</scope>
    <source>
        <strain evidence="10">CBS 731.68</strain>
    </source>
</reference>
<dbReference type="InterPro" id="IPR013785">
    <property type="entry name" value="Aldolase_TIM"/>
</dbReference>
<evidence type="ECO:0000256" key="1">
    <source>
        <dbReference type="ARBA" id="ARBA00005143"/>
    </source>
</evidence>
<dbReference type="CDD" id="cd07938">
    <property type="entry name" value="DRE_TIM_HMGL"/>
    <property type="match status" value="1"/>
</dbReference>
<feature type="compositionally biased region" description="Polar residues" evidence="8">
    <location>
        <begin position="42"/>
        <end position="52"/>
    </location>
</feature>
<keyword evidence="4" id="KW-0479">Metal-binding</keyword>
<dbReference type="InterPro" id="IPR015943">
    <property type="entry name" value="WD40/YVTN_repeat-like_dom_sf"/>
</dbReference>
<comment type="caution">
    <text evidence="10">The sequence shown here is derived from an EMBL/GenBank/DDBJ whole genome shotgun (WGS) entry which is preliminary data.</text>
</comment>
<dbReference type="RefSeq" id="XP_062645527.1">
    <property type="nucleotide sequence ID" value="XM_062795670.1"/>
</dbReference>
<dbReference type="InterPro" id="IPR011047">
    <property type="entry name" value="Quinoprotein_ADH-like_sf"/>
</dbReference>
<gene>
    <name evidence="10" type="ORF">N657DRAFT_673032</name>
</gene>
<reference evidence="10" key="1">
    <citation type="journal article" date="2023" name="Mol. Phylogenet. Evol.">
        <title>Genome-scale phylogeny and comparative genomics of the fungal order Sordariales.</title>
        <authorList>
            <person name="Hensen N."/>
            <person name="Bonometti L."/>
            <person name="Westerberg I."/>
            <person name="Brannstrom I.O."/>
            <person name="Guillou S."/>
            <person name="Cros-Aarteil S."/>
            <person name="Calhoun S."/>
            <person name="Haridas S."/>
            <person name="Kuo A."/>
            <person name="Mondo S."/>
            <person name="Pangilinan J."/>
            <person name="Riley R."/>
            <person name="LaButti K."/>
            <person name="Andreopoulos B."/>
            <person name="Lipzen A."/>
            <person name="Chen C."/>
            <person name="Yan M."/>
            <person name="Daum C."/>
            <person name="Ng V."/>
            <person name="Clum A."/>
            <person name="Steindorff A."/>
            <person name="Ohm R.A."/>
            <person name="Martin F."/>
            <person name="Silar P."/>
            <person name="Natvig D.O."/>
            <person name="Lalanne C."/>
            <person name="Gautier V."/>
            <person name="Ament-Velasquez S.L."/>
            <person name="Kruys A."/>
            <person name="Hutchinson M.I."/>
            <person name="Powell A.J."/>
            <person name="Barry K."/>
            <person name="Miller A.N."/>
            <person name="Grigoriev I.V."/>
            <person name="Debuchy R."/>
            <person name="Gladieux P."/>
            <person name="Hiltunen Thoren M."/>
            <person name="Johannesson H."/>
        </authorList>
    </citation>
    <scope>NUCLEOTIDE SEQUENCE</scope>
    <source>
        <strain evidence="10">CBS 731.68</strain>
    </source>
</reference>
<evidence type="ECO:0000256" key="5">
    <source>
        <dbReference type="ARBA" id="ARBA00022737"/>
    </source>
</evidence>
<evidence type="ECO:0000313" key="10">
    <source>
        <dbReference type="EMBL" id="KAK4121756.1"/>
    </source>
</evidence>
<protein>
    <recommendedName>
        <fullName evidence="3">hydroxymethylglutaryl-CoA lyase</fullName>
        <ecNumber evidence="3">4.1.3.4</ecNumber>
    </recommendedName>
</protein>
<comment type="similarity">
    <text evidence="2">Belongs to the HMG-CoA lyase family.</text>
</comment>
<evidence type="ECO:0000256" key="4">
    <source>
        <dbReference type="ARBA" id="ARBA00022723"/>
    </source>
</evidence>
<evidence type="ECO:0000256" key="6">
    <source>
        <dbReference type="ARBA" id="ARBA00023239"/>
    </source>
</evidence>
<dbReference type="Pfam" id="PF00682">
    <property type="entry name" value="HMGL-like"/>
    <property type="match status" value="1"/>
</dbReference>
<dbReference type="Pfam" id="PF22939">
    <property type="entry name" value="WHD_GPIID"/>
    <property type="match status" value="1"/>
</dbReference>
<dbReference type="GO" id="GO:0006552">
    <property type="term" value="P:L-leucine catabolic process"/>
    <property type="evidence" value="ECO:0007669"/>
    <property type="project" value="TreeGrafter"/>
</dbReference>
<evidence type="ECO:0000256" key="8">
    <source>
        <dbReference type="SAM" id="MobiDB-lite"/>
    </source>
</evidence>
<feature type="compositionally biased region" description="Low complexity" evidence="8">
    <location>
        <begin position="25"/>
        <end position="38"/>
    </location>
</feature>
<dbReference type="NCBIfam" id="NF004283">
    <property type="entry name" value="PRK05692.1"/>
    <property type="match status" value="1"/>
</dbReference>
<dbReference type="InterPro" id="IPR056884">
    <property type="entry name" value="NPHP3-like_N"/>
</dbReference>
<evidence type="ECO:0000256" key="2">
    <source>
        <dbReference type="ARBA" id="ARBA00009405"/>
    </source>
</evidence>
<dbReference type="PROSITE" id="PS50991">
    <property type="entry name" value="PYR_CT"/>
    <property type="match status" value="1"/>
</dbReference>
<sequence>MERIRWDKLGVPSLSIQDDQDRQPSPSSLRGRLQSLRRATSPARSKTSQSPEGTKGALRLTLLHEPSEPRVDFIFVHGLNGGSRRSWSASSDPSTFWPKEWLPFEAEFRHARIHSFGYDSDWTKSQQSTLTIHDFGQAFLADMYNSPNLKKNGNTPIVLVAHSMGGSVVKKAYLLARRDPIYTEIANRIHSLYFLGTPHRGADSSAFVTTLISMSIGSGSKAFVKELIPGSGILQAINDELWHVCNDVRLWSFFEGLPTSTGPTNTMIVEKESAVMVQLSRGPQLVYNILLRCFNTTIEEIEKDYTDVVDKSEDHRTQMKQIAQAFDVADGPDGDFIRMLDKLHTGSCEWLTDHQSFHDWLECDVMDANFTVKAITSGHSKMTPRFLWLNGLPGSGKSVASGHVIKYLESANLDGAYFFFKNNEKPSLTQFLLSMALQMAESNFQIRHTFLAMMEEGETIDSQSDHIMVWNNIFLGRIFKMALSQPQYWDRGDCSTSDFITSRPSGHVERLLNQERIMRVELDTGQAESLRDNDAFVRSKLSPNIIQDFNGDEEEGDLVAEIIEKSNGIFLWASLIMTRLDEAHIIEAMRKTLDQVPSEMSGMYSGILKSIWVVCARKPLTTDDLREVVRLDINQTLRTSDRFAQICGNLITVDNNLVQVMHQTVKEFLTGEQTDYYIPRSWSHARIAELCLQHLNGRNFSPPRTRRGPAVSSKIDNNAIFDDYASTNFSYHLAHCSPSESTLELLPLLGTFFSSNVLTWIERVARTGRLSLLTRTIQNLKDYLDRQVVTSSPLDSDYQLAFRFVDDLVRLSAIHGQNLLNTAQASSTGSFARDQFKQKVLCTFNNDWDERLSSFSFTSRVLSIACADQFFAVGLSDGSVWGGGGTKHALLWSATLPEQPLSFRFSPDDSKVYVPLRNGEVYVYRAKNGVRLDELAILEEDLSSSSESDSDGGEYVQKRTMPMLIRISPMLGIAAIAYRSSHLKLSYYESDERVEEFEKEGYEDGGIPPQVLDMAFNENAEQNLMAVAYQDGDLVTLDPWTLQQKHSYHLNAHTLAASPDGHTLAAGDSECVISLFAFDGFRLLCRIESLEERIMGIVFAANSLRLFDIRGNSRNVWEPAVLIKKNLTDDNSSEADDYVMPASNLICTRTFERSKAITAMTQAGESNYVFCGREEGSITVHDISSSRVCAEFQFHARMVDIRHVEWNAQRNVLFSVDASRRCIATRLRLPTSTAAATAVQKQHQQLQLQQFQTILDFRAADTVLQALISPDASTFLVSTQSGEELHSPGCGCIAQSTHSQNKARWLSHPTDPARLLLFDNGAQSCTCFAGKTSVTKPGHAASPSTFLLSSPPHPSPSRTSGIPAQTGFLTIDLAAIDDPATTTNVQIACTARQLVSHVKSVLGIHRSSLLFMSGRGWVCSISLESLSPNSAGSSSKTGYYIRHFFIPSVWQTGGKPIARIVCKKSSVAMAYRNEVAVFQGFLEFEHKALFGEEGRFQALFPCEMDSGLTRRAWYTLFSRRMLALRPRMHRPARTFATATASDTQRPSSDYRVKLVEVGPRDGLQNERKTIPLAIKLDLIDRLAKTGLTTIEAGSFVSPKWVPQMDNSSEILQHLLTEPPSSTHPLTFSFLAPNLKGLNNAFAILSQHPTSFATEGSSPQLTKPALEIAVFASATESFSQRNLNTSIAASLASFKQVIQAAKDTHSLRVRAYISVVLGCPFEGYDVAPHKVAEIATELLEMGADEIALGDTTGMGTAPRTKELLNCLSKAGVRNEDVAMHFHNTYGQALVNTAVALEHGIRTFDCSVGGLGGCPYSPGATGNVATEDMVYFMETLGMDTGVDLDKVVDIGEWITREIGKENASTVGKAVLGARRRAEADAAKEK</sequence>
<feature type="domain" description="Pyruvate carboxyltransferase" evidence="9">
    <location>
        <begin position="1552"/>
        <end position="1846"/>
    </location>
</feature>
<dbReference type="GeneID" id="87832438"/>
<dbReference type="GO" id="GO:0004419">
    <property type="term" value="F:hydroxymethylglutaryl-CoA lyase activity"/>
    <property type="evidence" value="ECO:0007669"/>
    <property type="project" value="UniProtKB-EC"/>
</dbReference>
<dbReference type="Pfam" id="PF24883">
    <property type="entry name" value="NPHP3_N"/>
    <property type="match status" value="1"/>
</dbReference>
<evidence type="ECO:0000313" key="11">
    <source>
        <dbReference type="Proteomes" id="UP001302602"/>
    </source>
</evidence>
<dbReference type="InterPro" id="IPR000891">
    <property type="entry name" value="PYR_CT"/>
</dbReference>
<dbReference type="EC" id="4.1.3.4" evidence="3"/>
<dbReference type="SUPFAM" id="SSF53474">
    <property type="entry name" value="alpha/beta-Hydrolases"/>
    <property type="match status" value="1"/>
</dbReference>
<dbReference type="SUPFAM" id="SSF50998">
    <property type="entry name" value="Quinoprotein alcohol dehydrogenase-like"/>
    <property type="match status" value="1"/>
</dbReference>
<name>A0AAN6TXQ0_9PEZI</name>
<dbReference type="InterPro" id="IPR029058">
    <property type="entry name" value="AB_hydrolase_fold"/>
</dbReference>
<dbReference type="Proteomes" id="UP001302602">
    <property type="component" value="Unassembled WGS sequence"/>
</dbReference>
<comment type="catalytic activity">
    <reaction evidence="7">
        <text>(3S)-3-hydroxy-3-methylglutaryl-CoA = acetoacetate + acetyl-CoA</text>
        <dbReference type="Rhea" id="RHEA:24404"/>
        <dbReference type="ChEBI" id="CHEBI:13705"/>
        <dbReference type="ChEBI" id="CHEBI:43074"/>
        <dbReference type="ChEBI" id="CHEBI:57288"/>
        <dbReference type="EC" id="4.1.3.4"/>
    </reaction>
</comment>
<dbReference type="Gene3D" id="2.130.10.10">
    <property type="entry name" value="YVTN repeat-like/Quinoprotein amine dehydrogenase"/>
    <property type="match status" value="2"/>
</dbReference>
<dbReference type="InterPro" id="IPR054471">
    <property type="entry name" value="GPIID_WHD"/>
</dbReference>
<keyword evidence="6" id="KW-0456">Lyase</keyword>
<dbReference type="PANTHER" id="PTHR42738">
    <property type="entry name" value="HYDROXYMETHYLGLUTARYL-COA LYASE"/>
    <property type="match status" value="1"/>
</dbReference>
<keyword evidence="11" id="KW-1185">Reference proteome</keyword>
<comment type="pathway">
    <text evidence="1">Metabolic intermediate metabolism; (S)-3-hydroxy-3-methylglutaryl-CoA degradation; acetoacetate from (S)-3-hydroxy-3-methylglutaryl-CoA: step 1/1.</text>
</comment>